<dbReference type="EMBL" id="QWET01000018">
    <property type="protein sequence ID" value="RIH63659.1"/>
    <property type="molecule type" value="Genomic_DNA"/>
</dbReference>
<dbReference type="Proteomes" id="UP000266441">
    <property type="component" value="Unassembled WGS sequence"/>
</dbReference>
<accession>A0A399CVQ0</accession>
<keyword evidence="2" id="KW-1185">Reference proteome</keyword>
<organism evidence="1 2">
    <name type="scientific">Mariniphaga sediminis</name>
    <dbReference type="NCBI Taxonomy" id="1628158"/>
    <lineage>
        <taxon>Bacteria</taxon>
        <taxon>Pseudomonadati</taxon>
        <taxon>Bacteroidota</taxon>
        <taxon>Bacteroidia</taxon>
        <taxon>Marinilabiliales</taxon>
        <taxon>Prolixibacteraceae</taxon>
        <taxon>Mariniphaga</taxon>
    </lineage>
</organism>
<evidence type="ECO:0000313" key="2">
    <source>
        <dbReference type="Proteomes" id="UP000266441"/>
    </source>
</evidence>
<comment type="caution">
    <text evidence="1">The sequence shown here is derived from an EMBL/GenBank/DDBJ whole genome shotgun (WGS) entry which is preliminary data.</text>
</comment>
<reference evidence="1 2" key="1">
    <citation type="journal article" date="2015" name="Int. J. Syst. Evol. Microbiol.">
        <title>Mariniphaga sediminis sp. nov., isolated from coastal sediment.</title>
        <authorList>
            <person name="Wang F.Q."/>
            <person name="Shen Q.Y."/>
            <person name="Chen G.J."/>
            <person name="Du Z.J."/>
        </authorList>
    </citation>
    <scope>NUCLEOTIDE SEQUENCE [LARGE SCALE GENOMIC DNA]</scope>
    <source>
        <strain evidence="1 2">SY21</strain>
    </source>
</reference>
<proteinExistence type="predicted"/>
<gene>
    <name evidence="1" type="ORF">D1164_18955</name>
</gene>
<name>A0A399CVQ0_9BACT</name>
<protein>
    <submittedName>
        <fullName evidence="1">Uncharacterized protein</fullName>
    </submittedName>
</protein>
<sequence length="60" mass="7324">MFLFIPDLYCHAFLYTNFSLIWFFKDKKVFYYSGCVKTSNYRADCDNIVLYFSLIIETFF</sequence>
<dbReference type="AlphaFoldDB" id="A0A399CVQ0"/>
<evidence type="ECO:0000313" key="1">
    <source>
        <dbReference type="EMBL" id="RIH63659.1"/>
    </source>
</evidence>